<dbReference type="PROSITE" id="PS00868">
    <property type="entry name" value="CYS_MET_METAB_PP"/>
    <property type="match status" value="1"/>
</dbReference>
<comment type="cofactor">
    <cofactor evidence="1 4">
        <name>pyridoxal 5'-phosphate</name>
        <dbReference type="ChEBI" id="CHEBI:597326"/>
    </cofactor>
</comment>
<gene>
    <name evidence="5" type="ORF">U1T56_08955</name>
</gene>
<dbReference type="CDD" id="cd00614">
    <property type="entry name" value="CGS_like"/>
    <property type="match status" value="1"/>
</dbReference>
<dbReference type="Proteomes" id="UP001375743">
    <property type="component" value="Unassembled WGS sequence"/>
</dbReference>
<dbReference type="Pfam" id="PF01053">
    <property type="entry name" value="Cys_Met_Meta_PP"/>
    <property type="match status" value="1"/>
</dbReference>
<dbReference type="SUPFAM" id="SSF53383">
    <property type="entry name" value="PLP-dependent transferases"/>
    <property type="match status" value="1"/>
</dbReference>
<sequence length="385" mass="40911">MTGLKPETLLAHAAGADDPATGGVIPPLQPSTTFLRDPDNAYRRGFDYARDRNPTYAPAEAVLAALESGAEALLFSSGMAAATAVFQALRPGDHVVAPRVIYWGLRKWLLETATAWGLEVELVDTTEPEAVRAALRPGRTRLLWLETPANPTWAVSDIAALADLAHAAGALVAVDNTVPTPLLTRPLELGADLVMHSATKYLNGHSDVVAGALVTRRADEELWSRVRTIRHDQGAILGPFEAWLLTRGLRTLHLRVRASCGNAMHLAARLQHHPGIERVLYPGLPTHKGHTLAARQMQGGFGGMLSILVRGGERAALATAANVRLWKRATSLGGVESLLEHRASIEGPGSPAPPNLLRLSVGVEDADDLIADLESALAAAVKGCA</sequence>
<dbReference type="PANTHER" id="PTHR11808">
    <property type="entry name" value="TRANS-SULFURATION ENZYME FAMILY MEMBER"/>
    <property type="match status" value="1"/>
</dbReference>
<evidence type="ECO:0000313" key="5">
    <source>
        <dbReference type="EMBL" id="MEK0083281.1"/>
    </source>
</evidence>
<name>A0ABU8XQY3_9PROT</name>
<keyword evidence="6" id="KW-1185">Reference proteome</keyword>
<reference evidence="5 6" key="1">
    <citation type="submission" date="2024-01" db="EMBL/GenBank/DDBJ databases">
        <title>Multi-omics insights into the function and evolution of sodium benzoate biodegradation pathways in Benzoatithermus flavus gen. nov., sp. nov. from hot spring.</title>
        <authorList>
            <person name="Hu C.-J."/>
            <person name="Li W.-J."/>
        </authorList>
    </citation>
    <scope>NUCLEOTIDE SEQUENCE [LARGE SCALE GENOMIC DNA]</scope>
    <source>
        <strain evidence="5 6">SYSU G07066</strain>
    </source>
</reference>
<dbReference type="InterPro" id="IPR015424">
    <property type="entry name" value="PyrdxlP-dep_Trfase"/>
</dbReference>
<protein>
    <submittedName>
        <fullName evidence="5">PLP-dependent transferase</fullName>
    </submittedName>
</protein>
<dbReference type="Gene3D" id="3.40.640.10">
    <property type="entry name" value="Type I PLP-dependent aspartate aminotransferase-like (Major domain)"/>
    <property type="match status" value="1"/>
</dbReference>
<dbReference type="RefSeq" id="WP_418159126.1">
    <property type="nucleotide sequence ID" value="NZ_JBBLZC010000007.1"/>
</dbReference>
<dbReference type="InterPro" id="IPR054542">
    <property type="entry name" value="Cys_met_metab_PP"/>
</dbReference>
<evidence type="ECO:0000256" key="3">
    <source>
        <dbReference type="ARBA" id="ARBA00022898"/>
    </source>
</evidence>
<dbReference type="PANTHER" id="PTHR11808:SF15">
    <property type="entry name" value="CYSTATHIONINE GAMMA-LYASE"/>
    <property type="match status" value="1"/>
</dbReference>
<keyword evidence="3 4" id="KW-0663">Pyridoxal phosphate</keyword>
<evidence type="ECO:0000313" key="6">
    <source>
        <dbReference type="Proteomes" id="UP001375743"/>
    </source>
</evidence>
<proteinExistence type="inferred from homology"/>
<comment type="caution">
    <text evidence="5">The sequence shown here is derived from an EMBL/GenBank/DDBJ whole genome shotgun (WGS) entry which is preliminary data.</text>
</comment>
<dbReference type="GO" id="GO:0016740">
    <property type="term" value="F:transferase activity"/>
    <property type="evidence" value="ECO:0007669"/>
    <property type="project" value="UniProtKB-KW"/>
</dbReference>
<dbReference type="InterPro" id="IPR000277">
    <property type="entry name" value="Cys/Met-Metab_PyrdxlP-dep_enz"/>
</dbReference>
<dbReference type="PIRSF" id="PIRSF001434">
    <property type="entry name" value="CGS"/>
    <property type="match status" value="1"/>
</dbReference>
<evidence type="ECO:0000256" key="1">
    <source>
        <dbReference type="ARBA" id="ARBA00001933"/>
    </source>
</evidence>
<comment type="similarity">
    <text evidence="2 4">Belongs to the trans-sulfuration enzymes family.</text>
</comment>
<accession>A0ABU8XQY3</accession>
<evidence type="ECO:0000256" key="2">
    <source>
        <dbReference type="ARBA" id="ARBA00009077"/>
    </source>
</evidence>
<dbReference type="Gene3D" id="3.90.1150.10">
    <property type="entry name" value="Aspartate Aminotransferase, domain 1"/>
    <property type="match status" value="1"/>
</dbReference>
<dbReference type="InterPro" id="IPR015422">
    <property type="entry name" value="PyrdxlP-dep_Trfase_small"/>
</dbReference>
<evidence type="ECO:0000256" key="4">
    <source>
        <dbReference type="RuleBase" id="RU362118"/>
    </source>
</evidence>
<dbReference type="EMBL" id="JBBLZC010000007">
    <property type="protein sequence ID" value="MEK0083281.1"/>
    <property type="molecule type" value="Genomic_DNA"/>
</dbReference>
<keyword evidence="5" id="KW-0808">Transferase</keyword>
<dbReference type="InterPro" id="IPR015421">
    <property type="entry name" value="PyrdxlP-dep_Trfase_major"/>
</dbReference>
<organism evidence="5 6">
    <name type="scientific">Benzoatithermus flavus</name>
    <dbReference type="NCBI Taxonomy" id="3108223"/>
    <lineage>
        <taxon>Bacteria</taxon>
        <taxon>Pseudomonadati</taxon>
        <taxon>Pseudomonadota</taxon>
        <taxon>Alphaproteobacteria</taxon>
        <taxon>Geminicoccales</taxon>
        <taxon>Geminicoccaceae</taxon>
        <taxon>Benzoatithermus</taxon>
    </lineage>
</organism>